<dbReference type="PANTHER" id="PTHR18849:SF0">
    <property type="entry name" value="CILIA- AND FLAGELLA-ASSOCIATED PROTEIN 410-RELATED"/>
    <property type="match status" value="1"/>
</dbReference>
<keyword evidence="4" id="KW-0433">Leucine-rich repeat</keyword>
<organism evidence="11 12">
    <name type="scientific">Cyclotella cryptica</name>
    <dbReference type="NCBI Taxonomy" id="29204"/>
    <lineage>
        <taxon>Eukaryota</taxon>
        <taxon>Sar</taxon>
        <taxon>Stramenopiles</taxon>
        <taxon>Ochrophyta</taxon>
        <taxon>Bacillariophyta</taxon>
        <taxon>Coscinodiscophyceae</taxon>
        <taxon>Thalassiosirophycidae</taxon>
        <taxon>Stephanodiscales</taxon>
        <taxon>Stephanodiscaceae</taxon>
        <taxon>Cyclotella</taxon>
    </lineage>
</organism>
<feature type="domain" description="Dynein axonemal assembly factor 11-like CS" evidence="10">
    <location>
        <begin position="315"/>
        <end position="427"/>
    </location>
</feature>
<evidence type="ECO:0000256" key="5">
    <source>
        <dbReference type="ARBA" id="ARBA00022737"/>
    </source>
</evidence>
<dbReference type="Proteomes" id="UP001516023">
    <property type="component" value="Unassembled WGS sequence"/>
</dbReference>
<keyword evidence="6" id="KW-0969">Cilium</keyword>
<evidence type="ECO:0000256" key="9">
    <source>
        <dbReference type="SAM" id="MobiDB-lite"/>
    </source>
</evidence>
<gene>
    <name evidence="11" type="ORF">HJC23_010842</name>
</gene>
<evidence type="ECO:0000256" key="3">
    <source>
        <dbReference type="ARBA" id="ARBA00022490"/>
    </source>
</evidence>
<dbReference type="GO" id="GO:0005737">
    <property type="term" value="C:cytoplasm"/>
    <property type="evidence" value="ECO:0007669"/>
    <property type="project" value="UniProtKB-SubCell"/>
</dbReference>
<protein>
    <recommendedName>
        <fullName evidence="10">Dynein axonemal assembly factor 11-like CS domain-containing protein</fullName>
    </recommendedName>
</protein>
<proteinExistence type="inferred from homology"/>
<dbReference type="PROSITE" id="PS51450">
    <property type="entry name" value="LRR"/>
    <property type="match status" value="1"/>
</dbReference>
<dbReference type="GO" id="GO:0005929">
    <property type="term" value="C:cilium"/>
    <property type="evidence" value="ECO:0007669"/>
    <property type="project" value="UniProtKB-SubCell"/>
</dbReference>
<keyword evidence="12" id="KW-1185">Reference proteome</keyword>
<comment type="similarity">
    <text evidence="8">Belongs to the tilB family.</text>
</comment>
<evidence type="ECO:0000259" key="10">
    <source>
        <dbReference type="Pfam" id="PF23602"/>
    </source>
</evidence>
<keyword evidence="7" id="KW-0966">Cell projection</keyword>
<evidence type="ECO:0000256" key="2">
    <source>
        <dbReference type="ARBA" id="ARBA00004496"/>
    </source>
</evidence>
<evidence type="ECO:0000256" key="1">
    <source>
        <dbReference type="ARBA" id="ARBA00004138"/>
    </source>
</evidence>
<evidence type="ECO:0000256" key="8">
    <source>
        <dbReference type="ARBA" id="ARBA00049982"/>
    </source>
</evidence>
<keyword evidence="3" id="KW-0963">Cytoplasm</keyword>
<dbReference type="Pfam" id="PF23602">
    <property type="entry name" value="CS_DNAAF11_C"/>
    <property type="match status" value="1"/>
</dbReference>
<feature type="compositionally biased region" description="Polar residues" evidence="9">
    <location>
        <begin position="268"/>
        <end position="279"/>
    </location>
</feature>
<reference evidence="11 12" key="1">
    <citation type="journal article" date="2020" name="G3 (Bethesda)">
        <title>Improved Reference Genome for Cyclotella cryptica CCMP332, a Model for Cell Wall Morphogenesis, Salinity Adaptation, and Lipid Production in Diatoms (Bacillariophyta).</title>
        <authorList>
            <person name="Roberts W.R."/>
            <person name="Downey K.M."/>
            <person name="Ruck E.C."/>
            <person name="Traller J.C."/>
            <person name="Alverson A.J."/>
        </authorList>
    </citation>
    <scope>NUCLEOTIDE SEQUENCE [LARGE SCALE GENOMIC DNA]</scope>
    <source>
        <strain evidence="11 12">CCMP332</strain>
    </source>
</reference>
<dbReference type="Gene3D" id="3.80.10.10">
    <property type="entry name" value="Ribonuclease Inhibitor"/>
    <property type="match status" value="1"/>
</dbReference>
<evidence type="ECO:0000256" key="4">
    <source>
        <dbReference type="ARBA" id="ARBA00022614"/>
    </source>
</evidence>
<evidence type="ECO:0000313" key="11">
    <source>
        <dbReference type="EMBL" id="KAL3802086.1"/>
    </source>
</evidence>
<sequence length="513" mass="57688">MSSDGSLGARTDGASGDSLSETDRREKRDPIPCTHERSITLSLLRKRSEHNEGLVSTLEEVALHQEELQSIGTVLGRTCGKTLKILLLQNNVIERMEPSELKFFKCLEYLNLALNNITKINGVRGMEFLRKLDLTLNFIPVENLEKSIDELTECRSLEELFLIGNPCMGIGDVNSESQTEDCPDHSAENVASWHGCRPYIIARLPSLRFLDGKEIKRSERIAAMQKLPELSEELRSLSMIRLEKQQTNNSSKVLPDGESYEIDDNAPTRHNPSTRTKISNEMYAQKQSKERQETSHLVPQKGEKEWEVEHMATVRKIREREELDTTGRDQLKANGGVKQCNQGKWQFWFEESDTANRGRNGDDLIMRIALPKHLSTSLIDVDIHPTYVSVVIKSKILRVILPVEVISSQSVARRIAASGHLELTMPKTNPHEVAIGMPHVRSNKPCNDSGANSECPVTKTNVSNEEVSRKRRERLGYTIMQAAVPAESFKGIIHNRVIPSSASDVDEEPPPLC</sequence>
<feature type="compositionally biased region" description="Basic and acidic residues" evidence="9">
    <location>
        <begin position="21"/>
        <end position="32"/>
    </location>
</feature>
<keyword evidence="5" id="KW-0677">Repeat</keyword>
<evidence type="ECO:0000313" key="12">
    <source>
        <dbReference type="Proteomes" id="UP001516023"/>
    </source>
</evidence>
<evidence type="ECO:0000256" key="7">
    <source>
        <dbReference type="ARBA" id="ARBA00023273"/>
    </source>
</evidence>
<name>A0ABD3QR67_9STRA</name>
<feature type="region of interest" description="Disordered" evidence="9">
    <location>
        <begin position="246"/>
        <end position="304"/>
    </location>
</feature>
<dbReference type="EMBL" id="JABMIG020000022">
    <property type="protein sequence ID" value="KAL3802086.1"/>
    <property type="molecule type" value="Genomic_DNA"/>
</dbReference>
<evidence type="ECO:0000256" key="6">
    <source>
        <dbReference type="ARBA" id="ARBA00023069"/>
    </source>
</evidence>
<dbReference type="SUPFAM" id="SSF52058">
    <property type="entry name" value="L domain-like"/>
    <property type="match status" value="1"/>
</dbReference>
<dbReference type="InterPro" id="IPR056496">
    <property type="entry name" value="CS_DNAAF11_C"/>
</dbReference>
<dbReference type="PANTHER" id="PTHR18849">
    <property type="entry name" value="LEUCINE RICH REPEAT PROTEIN"/>
    <property type="match status" value="1"/>
</dbReference>
<dbReference type="AlphaFoldDB" id="A0ABD3QR67"/>
<dbReference type="InterPro" id="IPR032675">
    <property type="entry name" value="LRR_dom_sf"/>
</dbReference>
<dbReference type="InterPro" id="IPR001611">
    <property type="entry name" value="Leu-rich_rpt"/>
</dbReference>
<feature type="region of interest" description="Disordered" evidence="9">
    <location>
        <begin position="1"/>
        <end position="32"/>
    </location>
</feature>
<comment type="caution">
    <text evidence="11">The sequence shown here is derived from an EMBL/GenBank/DDBJ whole genome shotgun (WGS) entry which is preliminary data.</text>
</comment>
<accession>A0ABD3QR67</accession>
<comment type="subcellular location">
    <subcellularLocation>
        <location evidence="1">Cell projection</location>
        <location evidence="1">Cilium</location>
    </subcellularLocation>
    <subcellularLocation>
        <location evidence="2">Cytoplasm</location>
    </subcellularLocation>
</comment>